<evidence type="ECO:0000256" key="7">
    <source>
        <dbReference type="ARBA" id="ARBA00023239"/>
    </source>
</evidence>
<gene>
    <name evidence="9" type="ORF">O9H85_10765</name>
</gene>
<keyword evidence="3" id="KW-0227">DNA damage</keyword>
<keyword evidence="4 8" id="KW-0378">Hydrolase</keyword>
<dbReference type="EMBL" id="JAQAGZ010000006">
    <property type="protein sequence ID" value="MCZ8512890.1"/>
    <property type="molecule type" value="Genomic_DNA"/>
</dbReference>
<dbReference type="PANTHER" id="PTHR13604">
    <property type="entry name" value="DC12-RELATED"/>
    <property type="match status" value="1"/>
</dbReference>
<comment type="similarity">
    <text evidence="1 8">Belongs to the SOS response-associated peptidase family.</text>
</comment>
<evidence type="ECO:0000256" key="4">
    <source>
        <dbReference type="ARBA" id="ARBA00022801"/>
    </source>
</evidence>
<evidence type="ECO:0000256" key="3">
    <source>
        <dbReference type="ARBA" id="ARBA00022763"/>
    </source>
</evidence>
<dbReference type="Proteomes" id="UP001527882">
    <property type="component" value="Unassembled WGS sequence"/>
</dbReference>
<comment type="caution">
    <text evidence="9">The sequence shown here is derived from an EMBL/GenBank/DDBJ whole genome shotgun (WGS) entry which is preliminary data.</text>
</comment>
<dbReference type="Pfam" id="PF02586">
    <property type="entry name" value="SRAP"/>
    <property type="match status" value="1"/>
</dbReference>
<accession>A0ABT4Q859</accession>
<evidence type="ECO:0000256" key="2">
    <source>
        <dbReference type="ARBA" id="ARBA00022670"/>
    </source>
</evidence>
<dbReference type="Gene3D" id="3.90.1680.10">
    <property type="entry name" value="SOS response associated peptidase-like"/>
    <property type="match status" value="1"/>
</dbReference>
<keyword evidence="7" id="KW-0456">Lyase</keyword>
<organism evidence="9 10">
    <name type="scientific">Paenibacillus gyeongsangnamensis</name>
    <dbReference type="NCBI Taxonomy" id="3388067"/>
    <lineage>
        <taxon>Bacteria</taxon>
        <taxon>Bacillati</taxon>
        <taxon>Bacillota</taxon>
        <taxon>Bacilli</taxon>
        <taxon>Bacillales</taxon>
        <taxon>Paenibacillaceae</taxon>
        <taxon>Paenibacillus</taxon>
    </lineage>
</organism>
<evidence type="ECO:0000313" key="9">
    <source>
        <dbReference type="EMBL" id="MCZ8512890.1"/>
    </source>
</evidence>
<dbReference type="PANTHER" id="PTHR13604:SF0">
    <property type="entry name" value="ABASIC SITE PROCESSING PROTEIN HMCES"/>
    <property type="match status" value="1"/>
</dbReference>
<evidence type="ECO:0000313" key="10">
    <source>
        <dbReference type="Proteomes" id="UP001527882"/>
    </source>
</evidence>
<keyword evidence="10" id="KW-1185">Reference proteome</keyword>
<sequence length="230" mass="26187">MCGRFTITVSWDELVMRFLLDGRPGKYQPRYNIAPGQWIPAIIGGPGGSQAEERRFGELRWGLVPAWSKDESGAYRLINLRSETAADRPSFRRLLERKRCIVPADGFYEWKPAGRSKQPMRFTRKDGELFGMASLYDTWVADDGMKLSTCTILTVDANALVSEVHQRMPVILTREAERTWLDRSENHPKVLGDLLRVYPPEEMRYYPVDPRVGKVQNDDPGCIEPAADPA</sequence>
<name>A0ABT4Q859_9BACL</name>
<evidence type="ECO:0000256" key="1">
    <source>
        <dbReference type="ARBA" id="ARBA00008136"/>
    </source>
</evidence>
<protein>
    <recommendedName>
        <fullName evidence="8">Abasic site processing protein</fullName>
        <ecNumber evidence="8">3.4.-.-</ecNumber>
    </recommendedName>
</protein>
<reference evidence="9 10" key="1">
    <citation type="submission" date="2022-12" db="EMBL/GenBank/DDBJ databases">
        <title>Draft genome sequence of Paenibacillus sp. dW9.</title>
        <authorList>
            <person name="Choi E.-W."/>
            <person name="Kim D.-U."/>
        </authorList>
    </citation>
    <scope>NUCLEOTIDE SEQUENCE [LARGE SCALE GENOMIC DNA]</scope>
    <source>
        <strain evidence="10">dW9</strain>
    </source>
</reference>
<keyword evidence="2 8" id="KW-0645">Protease</keyword>
<dbReference type="InterPro" id="IPR003738">
    <property type="entry name" value="SRAP"/>
</dbReference>
<dbReference type="RefSeq" id="WP_269881350.1">
    <property type="nucleotide sequence ID" value="NZ_JAQAGZ010000006.1"/>
</dbReference>
<dbReference type="InterPro" id="IPR036590">
    <property type="entry name" value="SRAP-like"/>
</dbReference>
<evidence type="ECO:0000256" key="5">
    <source>
        <dbReference type="ARBA" id="ARBA00023124"/>
    </source>
</evidence>
<evidence type="ECO:0000256" key="8">
    <source>
        <dbReference type="RuleBase" id="RU364100"/>
    </source>
</evidence>
<proteinExistence type="inferred from homology"/>
<dbReference type="EC" id="3.4.-.-" evidence="8"/>
<evidence type="ECO:0000256" key="6">
    <source>
        <dbReference type="ARBA" id="ARBA00023125"/>
    </source>
</evidence>
<keyword evidence="5" id="KW-0190">Covalent protein-DNA linkage</keyword>
<keyword evidence="6" id="KW-0238">DNA-binding</keyword>
<dbReference type="SUPFAM" id="SSF143081">
    <property type="entry name" value="BB1717-like"/>
    <property type="match status" value="1"/>
</dbReference>